<evidence type="ECO:0008006" key="4">
    <source>
        <dbReference type="Google" id="ProtNLM"/>
    </source>
</evidence>
<dbReference type="PANTHER" id="PTHR36844:SF1">
    <property type="entry name" value="PROTEASE PRSW"/>
    <property type="match status" value="1"/>
</dbReference>
<evidence type="ECO:0000313" key="3">
    <source>
        <dbReference type="Proteomes" id="UP000215771"/>
    </source>
</evidence>
<dbReference type="Pfam" id="PF13367">
    <property type="entry name" value="PrsW-protease"/>
    <property type="match status" value="1"/>
</dbReference>
<reference evidence="2 3" key="1">
    <citation type="submission" date="2017-08" db="EMBL/GenBank/DDBJ databases">
        <authorList>
            <person name="de Groot N.N."/>
        </authorList>
    </citation>
    <scope>NUCLEOTIDE SEQUENCE [LARGE SCALE GENOMIC DNA]</scope>
    <source>
        <strain evidence="2 3">NBT06-6</strain>
    </source>
</reference>
<protein>
    <recommendedName>
        <fullName evidence="4">PrsW family intramembrane metalloprotease</fullName>
    </recommendedName>
</protein>
<dbReference type="GO" id="GO:0008233">
    <property type="term" value="F:peptidase activity"/>
    <property type="evidence" value="ECO:0007669"/>
    <property type="project" value="InterPro"/>
</dbReference>
<evidence type="ECO:0000256" key="1">
    <source>
        <dbReference type="SAM" id="Phobius"/>
    </source>
</evidence>
<dbReference type="AlphaFoldDB" id="A0A269PEV6"/>
<comment type="caution">
    <text evidence="2">The sequence shown here is derived from an EMBL/GenBank/DDBJ whole genome shotgun (WGS) entry which is preliminary data.</text>
</comment>
<dbReference type="InterPro" id="IPR026898">
    <property type="entry name" value="PrsW"/>
</dbReference>
<feature type="transmembrane region" description="Helical" evidence="1">
    <location>
        <begin position="176"/>
        <end position="199"/>
    </location>
</feature>
<organism evidence="2 3">
    <name type="scientific">Corynebacterium hadale</name>
    <dbReference type="NCBI Taxonomy" id="2026255"/>
    <lineage>
        <taxon>Bacteria</taxon>
        <taxon>Bacillati</taxon>
        <taxon>Actinomycetota</taxon>
        <taxon>Actinomycetes</taxon>
        <taxon>Mycobacteriales</taxon>
        <taxon>Corynebacteriaceae</taxon>
        <taxon>Corynebacterium</taxon>
    </lineage>
</organism>
<keyword evidence="1" id="KW-1133">Transmembrane helix</keyword>
<sequence length="273" mass="28904">MSGFHLPQVLVGLIFTALLAYSGYSYAQIPWRPVFAGISVAIVLALLLIAWVLLRRHPGRPDSRWCLPAAVLAGMALTGPMGPVNSAFQEAAARLPSVVFYAVSPFPEEAAKLLVVLAAVSAFAPVARRIEVAVVGMAVGAGFFIAETMSFAAIAAATDLQSDFADGTLTYAVRLIMSPFAHALYTGITAWGLGALLCRTDRPLSWRLQRVAGWFLLAVCVHGAFNASSELPGAAGLIAMLVTVVASWCLLVWCYRRSRAVGADAAAESHASR</sequence>
<feature type="transmembrane region" description="Helical" evidence="1">
    <location>
        <begin position="234"/>
        <end position="255"/>
    </location>
</feature>
<feature type="transmembrane region" description="Helical" evidence="1">
    <location>
        <begin position="110"/>
        <end position="127"/>
    </location>
</feature>
<dbReference type="PANTHER" id="PTHR36844">
    <property type="entry name" value="PROTEASE PRSW"/>
    <property type="match status" value="1"/>
</dbReference>
<dbReference type="EMBL" id="NQMQ01000009">
    <property type="protein sequence ID" value="PAJ70539.1"/>
    <property type="molecule type" value="Genomic_DNA"/>
</dbReference>
<accession>A0A269PEV6</accession>
<feature type="transmembrane region" description="Helical" evidence="1">
    <location>
        <begin position="35"/>
        <end position="54"/>
    </location>
</feature>
<keyword evidence="1" id="KW-0812">Transmembrane</keyword>
<dbReference type="RefSeq" id="WP_095276083.1">
    <property type="nucleotide sequence ID" value="NZ_CP047655.1"/>
</dbReference>
<keyword evidence="1" id="KW-0472">Membrane</keyword>
<proteinExistence type="predicted"/>
<name>A0A269PEV6_9CORY</name>
<evidence type="ECO:0000313" key="2">
    <source>
        <dbReference type="EMBL" id="PAJ70539.1"/>
    </source>
</evidence>
<dbReference type="Proteomes" id="UP000215771">
    <property type="component" value="Unassembled WGS sequence"/>
</dbReference>
<feature type="transmembrane region" description="Helical" evidence="1">
    <location>
        <begin position="134"/>
        <end position="156"/>
    </location>
</feature>
<feature type="transmembrane region" description="Helical" evidence="1">
    <location>
        <begin position="211"/>
        <end position="228"/>
    </location>
</feature>
<gene>
    <name evidence="2" type="ORF">CIG21_04345</name>
</gene>